<organism evidence="8 9">
    <name type="scientific">Gordonia liuliyuniae</name>
    <dbReference type="NCBI Taxonomy" id="2911517"/>
    <lineage>
        <taxon>Bacteria</taxon>
        <taxon>Bacillati</taxon>
        <taxon>Actinomycetota</taxon>
        <taxon>Actinomycetes</taxon>
        <taxon>Mycobacteriales</taxon>
        <taxon>Gordoniaceae</taxon>
        <taxon>Gordonia</taxon>
    </lineage>
</organism>
<feature type="domain" description="Glucose-methanol-choline oxidoreductase C-terminal" evidence="7">
    <location>
        <begin position="348"/>
        <end position="397"/>
    </location>
</feature>
<protein>
    <submittedName>
        <fullName evidence="8">Mycofactocin system GMC family oxidoreductase MftG</fullName>
        <ecNumber evidence="8">1.-.-.-</ecNumber>
    </submittedName>
</protein>
<dbReference type="Pfam" id="PF05199">
    <property type="entry name" value="GMC_oxred_C"/>
    <property type="match status" value="1"/>
</dbReference>
<dbReference type="InterPro" id="IPR036188">
    <property type="entry name" value="FAD/NAD-bd_sf"/>
</dbReference>
<dbReference type="Pfam" id="PF00732">
    <property type="entry name" value="GMC_oxred_N"/>
    <property type="match status" value="1"/>
</dbReference>
<accession>A0ABS9IN11</accession>
<proteinExistence type="inferred from homology"/>
<evidence type="ECO:0000259" key="6">
    <source>
        <dbReference type="Pfam" id="PF00732"/>
    </source>
</evidence>
<evidence type="ECO:0000256" key="3">
    <source>
        <dbReference type="ARBA" id="ARBA00022630"/>
    </source>
</evidence>
<dbReference type="InterPro" id="IPR030900">
    <property type="entry name" value="GMC_mycofac_OxRdtase"/>
</dbReference>
<dbReference type="EC" id="1.-.-.-" evidence="8"/>
<evidence type="ECO:0000313" key="8">
    <source>
        <dbReference type="EMBL" id="MCF8586949.1"/>
    </source>
</evidence>
<dbReference type="RefSeq" id="WP_236996190.1">
    <property type="nucleotide sequence ID" value="NZ_JAKKOR010000001.1"/>
</dbReference>
<dbReference type="InterPro" id="IPR051473">
    <property type="entry name" value="P2Ox-like"/>
</dbReference>
<feature type="domain" description="Glucose-methanol-choline oxidoreductase N-terminal" evidence="6">
    <location>
        <begin position="4"/>
        <end position="222"/>
    </location>
</feature>
<dbReference type="EMBL" id="JAKKOR010000001">
    <property type="protein sequence ID" value="MCF8586949.1"/>
    <property type="molecule type" value="Genomic_DNA"/>
</dbReference>
<keyword evidence="4" id="KW-0274">FAD</keyword>
<evidence type="ECO:0000256" key="2">
    <source>
        <dbReference type="ARBA" id="ARBA00010790"/>
    </source>
</evidence>
<evidence type="ECO:0000256" key="1">
    <source>
        <dbReference type="ARBA" id="ARBA00001974"/>
    </source>
</evidence>
<evidence type="ECO:0000313" key="9">
    <source>
        <dbReference type="Proteomes" id="UP001200110"/>
    </source>
</evidence>
<dbReference type="PANTHER" id="PTHR42784">
    <property type="entry name" value="PYRANOSE 2-OXIDASE"/>
    <property type="match status" value="1"/>
</dbReference>
<comment type="cofactor">
    <cofactor evidence="1">
        <name>FAD</name>
        <dbReference type="ChEBI" id="CHEBI:57692"/>
    </cofactor>
</comment>
<dbReference type="InterPro" id="IPR007867">
    <property type="entry name" value="GMC_OxRtase_C"/>
</dbReference>
<keyword evidence="5 8" id="KW-0560">Oxidoreductase</keyword>
<dbReference type="Proteomes" id="UP001200110">
    <property type="component" value="Unassembled WGS sequence"/>
</dbReference>
<comment type="similarity">
    <text evidence="2">Belongs to the GMC oxidoreductase family.</text>
</comment>
<dbReference type="SUPFAM" id="SSF51905">
    <property type="entry name" value="FAD/NAD(P)-binding domain"/>
    <property type="match status" value="1"/>
</dbReference>
<dbReference type="PANTHER" id="PTHR42784:SF1">
    <property type="entry name" value="PYRANOSE 2-OXIDASE"/>
    <property type="match status" value="1"/>
</dbReference>
<evidence type="ECO:0000259" key="7">
    <source>
        <dbReference type="Pfam" id="PF05199"/>
    </source>
</evidence>
<sequence length="404" mass="41808">MSADVVIVGAGSAGCVIAERLSRDPSRAVIVLERGPGGPFAAPLDRLPIDSPDRATPIVERGGRPVVRGSGVGGSSAINGAYFLRGHRDDYRSWPWSGDEIDSAFDAAAASMRATPFADDELGVLARTFEAACGGPVNTGPWPSDGLNRVWSNRVDGARWTAGHVLSAAAGRPGLTIRPGVDVVALETSGDEVVGVRVATGELIEAGEVIVCAGTLGTARLVAPLVGPLPVHEHAERIVRFTPRTALRAPALLQTVLHVDGLEIRAYGDDFAAFTSLEPTGAPIGVADRAGTSGVVDGESIDLGVPDAASSERMSRGVRRVVDMLEGRTFADLVEPGSVRVDPVIGLSQHAWGSLPAGEATDADGRVQGWRGLRVVDGSILPGPLHSGPHASIVMLAVLVASRI</sequence>
<evidence type="ECO:0000256" key="5">
    <source>
        <dbReference type="ARBA" id="ARBA00023002"/>
    </source>
</evidence>
<keyword evidence="9" id="KW-1185">Reference proteome</keyword>
<reference evidence="8 9" key="1">
    <citation type="submission" date="2022-01" db="EMBL/GenBank/DDBJ databases">
        <authorList>
            <person name="Huang Y."/>
        </authorList>
    </citation>
    <scope>NUCLEOTIDE SEQUENCE [LARGE SCALE GENOMIC DNA]</scope>
    <source>
        <strain evidence="8 9">HY366</strain>
    </source>
</reference>
<name>A0ABS9IN11_9ACTN</name>
<dbReference type="NCBIfam" id="TIGR04542">
    <property type="entry name" value="GMC_mycofac_2"/>
    <property type="match status" value="1"/>
</dbReference>
<comment type="caution">
    <text evidence="8">The sequence shown here is derived from an EMBL/GenBank/DDBJ whole genome shotgun (WGS) entry which is preliminary data.</text>
</comment>
<evidence type="ECO:0000256" key="4">
    <source>
        <dbReference type="ARBA" id="ARBA00022827"/>
    </source>
</evidence>
<dbReference type="InterPro" id="IPR000172">
    <property type="entry name" value="GMC_OxRdtase_N"/>
</dbReference>
<keyword evidence="3" id="KW-0285">Flavoprotein</keyword>
<dbReference type="GO" id="GO:0016491">
    <property type="term" value="F:oxidoreductase activity"/>
    <property type="evidence" value="ECO:0007669"/>
    <property type="project" value="UniProtKB-KW"/>
</dbReference>
<dbReference type="Gene3D" id="3.50.50.60">
    <property type="entry name" value="FAD/NAD(P)-binding domain"/>
    <property type="match status" value="2"/>
</dbReference>
<gene>
    <name evidence="8" type="primary">mftG</name>
    <name evidence="8" type="ORF">L5G33_00530</name>
</gene>